<comment type="caution">
    <text evidence="2">The sequence shown here is derived from an EMBL/GenBank/DDBJ whole genome shotgun (WGS) entry which is preliminary data.</text>
</comment>
<evidence type="ECO:0000256" key="1">
    <source>
        <dbReference type="SAM" id="Coils"/>
    </source>
</evidence>
<dbReference type="AlphaFoldDB" id="A0A2T0FEM5"/>
<dbReference type="Proteomes" id="UP000238350">
    <property type="component" value="Unassembled WGS sequence"/>
</dbReference>
<feature type="coiled-coil region" evidence="1">
    <location>
        <begin position="92"/>
        <end position="119"/>
    </location>
</feature>
<gene>
    <name evidence="2" type="ORF">B9G98_01054</name>
</gene>
<evidence type="ECO:0000313" key="3">
    <source>
        <dbReference type="Proteomes" id="UP000238350"/>
    </source>
</evidence>
<sequence>MLDALFERNVSKQYQVEITPDGADPKSFQHDLHLGLERYTAAITEAVGVLEKQRATALSQTTRLRDQISKFESSAVENSLTDSKMGHVEVELQKISADRKYLQEKLSNLERRKNEIAKRRIEIRTIQSDFKAQVCDQSALGVSYTEDILEDFLKQYRSTLLMQINELRELKSLSLKKSAMLNGVEEKFEFVHSATERYNLLADVPVKIRITHVLDNDLGKSAKSLTGRTLFEIQKELEQAIIYHNNQIERLRVKIIKQDKAREALETTHGPIINEKLKMSEKLQHKRCNIEANRCSLENDRVLLAKWVGEVEEENARSLSSTSEKETNAHSDVDKAKICFDKERMENLATISPLEDRLIDRYDEFSRVYNQIGASFNGMLTSSTQVVKSTEEDIRLSNFKNPLQFTCDFNVTENLFSQYSSVLSSRANHA</sequence>
<keyword evidence="3" id="KW-1185">Reference proteome</keyword>
<organism evidence="2 3">
    <name type="scientific">Wickerhamiella sorbophila</name>
    <dbReference type="NCBI Taxonomy" id="45607"/>
    <lineage>
        <taxon>Eukaryota</taxon>
        <taxon>Fungi</taxon>
        <taxon>Dikarya</taxon>
        <taxon>Ascomycota</taxon>
        <taxon>Saccharomycotina</taxon>
        <taxon>Dipodascomycetes</taxon>
        <taxon>Dipodascales</taxon>
        <taxon>Trichomonascaceae</taxon>
        <taxon>Wickerhamiella</taxon>
    </lineage>
</organism>
<dbReference type="RefSeq" id="XP_024663380.1">
    <property type="nucleotide sequence ID" value="XM_024807612.1"/>
</dbReference>
<keyword evidence="1" id="KW-0175">Coiled coil</keyword>
<proteinExistence type="predicted"/>
<dbReference type="EMBL" id="NDIQ01000001">
    <property type="protein sequence ID" value="PRT53434.1"/>
    <property type="molecule type" value="Genomic_DNA"/>
</dbReference>
<dbReference type="GeneID" id="36514803"/>
<protein>
    <submittedName>
        <fullName evidence="2">Uncharacterized protein</fullName>
    </submittedName>
</protein>
<evidence type="ECO:0000313" key="2">
    <source>
        <dbReference type="EMBL" id="PRT53434.1"/>
    </source>
</evidence>
<name>A0A2T0FEM5_9ASCO</name>
<accession>A0A2T0FEM5</accession>
<reference evidence="2 3" key="1">
    <citation type="submission" date="2017-04" db="EMBL/GenBank/DDBJ databases">
        <title>Genome sequencing of [Candida] sorbophila.</title>
        <authorList>
            <person name="Ahn J.O."/>
        </authorList>
    </citation>
    <scope>NUCLEOTIDE SEQUENCE [LARGE SCALE GENOMIC DNA]</scope>
    <source>
        <strain evidence="2 3">DS02</strain>
    </source>
</reference>